<dbReference type="Pfam" id="PF05532">
    <property type="entry name" value="CsbD"/>
    <property type="match status" value="1"/>
</dbReference>
<dbReference type="InterPro" id="IPR036629">
    <property type="entry name" value="YjbJ_sf"/>
</dbReference>
<dbReference type="Proteomes" id="UP001225605">
    <property type="component" value="Unassembled WGS sequence"/>
</dbReference>
<dbReference type="InterPro" id="IPR047057">
    <property type="entry name" value="MerR_fam"/>
</dbReference>
<keyword evidence="2" id="KW-0238">DNA-binding</keyword>
<dbReference type="PANTHER" id="PTHR30204:SF93">
    <property type="entry name" value="HTH MERR-TYPE DOMAIN-CONTAINING PROTEIN"/>
    <property type="match status" value="1"/>
</dbReference>
<evidence type="ECO:0000259" key="4">
    <source>
        <dbReference type="PROSITE" id="PS50937"/>
    </source>
</evidence>
<feature type="domain" description="HTH merR-type" evidence="4">
    <location>
        <begin position="9"/>
        <end position="78"/>
    </location>
</feature>
<feature type="compositionally biased region" description="Basic and acidic residues" evidence="3">
    <location>
        <begin position="344"/>
        <end position="363"/>
    </location>
</feature>
<evidence type="ECO:0000256" key="1">
    <source>
        <dbReference type="ARBA" id="ARBA00009129"/>
    </source>
</evidence>
<evidence type="ECO:0000256" key="2">
    <source>
        <dbReference type="ARBA" id="ARBA00023125"/>
    </source>
</evidence>
<dbReference type="InterPro" id="IPR012925">
    <property type="entry name" value="TipAS_dom"/>
</dbReference>
<dbReference type="SUPFAM" id="SSF46955">
    <property type="entry name" value="Putative DNA-binding domain"/>
    <property type="match status" value="1"/>
</dbReference>
<dbReference type="SUPFAM" id="SSF69047">
    <property type="entry name" value="Hypothetical protein YjbJ"/>
    <property type="match status" value="1"/>
</dbReference>
<dbReference type="InterPro" id="IPR036244">
    <property type="entry name" value="TipA-like_antibiotic-bd"/>
</dbReference>
<dbReference type="InterPro" id="IPR000551">
    <property type="entry name" value="MerR-type_HTH_dom"/>
</dbReference>
<proteinExistence type="inferred from homology"/>
<dbReference type="EMBL" id="NSDM01000003">
    <property type="protein sequence ID" value="MDQ2583951.1"/>
    <property type="molecule type" value="Genomic_DNA"/>
</dbReference>
<reference evidence="5 6" key="1">
    <citation type="submission" date="2017-06" db="EMBL/GenBank/DDBJ databases">
        <title>Cultured bacterium strain Saccharothrix yanglingensis Hhs.015.</title>
        <authorList>
            <person name="Xia Y."/>
        </authorList>
    </citation>
    <scope>NUCLEOTIDE SEQUENCE [LARGE SCALE GENOMIC DNA]</scope>
    <source>
        <strain evidence="5 6">Hhs.015</strain>
    </source>
</reference>
<dbReference type="CDD" id="cd01106">
    <property type="entry name" value="HTH_TipAL-Mta"/>
    <property type="match status" value="1"/>
</dbReference>
<protein>
    <recommendedName>
        <fullName evidence="4">HTH merR-type domain-containing protein</fullName>
    </recommendedName>
</protein>
<keyword evidence="6" id="KW-1185">Reference proteome</keyword>
<dbReference type="Gene3D" id="1.10.490.50">
    <property type="entry name" value="Antibiotic binding domain of TipA-like multidrug resistance regulators"/>
    <property type="match status" value="1"/>
</dbReference>
<name>A0ABU0WVR2_9PSEU</name>
<comment type="caution">
    <text evidence="5">The sequence shown here is derived from an EMBL/GenBank/DDBJ whole genome shotgun (WGS) entry which is preliminary data.</text>
</comment>
<evidence type="ECO:0000256" key="3">
    <source>
        <dbReference type="SAM" id="MobiDB-lite"/>
    </source>
</evidence>
<dbReference type="InterPro" id="IPR008462">
    <property type="entry name" value="CsbD"/>
</dbReference>
<organism evidence="5 6">
    <name type="scientific">Saccharothrix yanglingensis</name>
    <dbReference type="NCBI Taxonomy" id="659496"/>
    <lineage>
        <taxon>Bacteria</taxon>
        <taxon>Bacillati</taxon>
        <taxon>Actinomycetota</taxon>
        <taxon>Actinomycetes</taxon>
        <taxon>Pseudonocardiales</taxon>
        <taxon>Pseudonocardiaceae</taxon>
        <taxon>Saccharothrix</taxon>
    </lineage>
</organism>
<feature type="region of interest" description="Disordered" evidence="3">
    <location>
        <begin position="259"/>
        <end position="398"/>
    </location>
</feature>
<sequence length="398" mass="43518">MPDDADADGLTVGQVSARLDVTVRALHHWDEIGLARPSLRTAAGYRLYTAGDLERLHRVVVYRELGLGLDRIGAVLDDSTADVPAALRAQRTQVTERIDRLRRLGDGLDRMIGAHERGLLLTAEQQAAVFGPRWDPDWPAQARRRYGDTAQWQQYAERSASRGAEEWRAVADAVTDLDRALADAMDAGVAPGSPEADRLVERHREVFASFFPLTRRMQVCLVRGYEADPAFAAHYDGIRAGLATWFRRIVDAGARAHGIDPDTATWEQGARPGPPRRPDRPTPPARGRAPRAVPGAHDVPLRQPRGPGRREPRPPSITQGDGTALTPVDRFHPGRGGYVPTMGADDKFEAKADELKGKGKEALGEATDDPDLEAEGKGDQVKGNLKQAGEKVKDVFKS</sequence>
<feature type="compositionally biased region" description="Basic and acidic residues" evidence="3">
    <location>
        <begin position="388"/>
        <end position="398"/>
    </location>
</feature>
<dbReference type="Pfam" id="PF07739">
    <property type="entry name" value="TipAS"/>
    <property type="match status" value="1"/>
</dbReference>
<dbReference type="PANTHER" id="PTHR30204">
    <property type="entry name" value="REDOX-CYCLING DRUG-SENSING TRANSCRIPTIONAL ACTIVATOR SOXR"/>
    <property type="match status" value="1"/>
</dbReference>
<comment type="similarity">
    <text evidence="1">Belongs to the UPF0337 (CsbD) family.</text>
</comment>
<dbReference type="InterPro" id="IPR009061">
    <property type="entry name" value="DNA-bd_dom_put_sf"/>
</dbReference>
<gene>
    <name evidence="5" type="ORF">CKY47_08160</name>
</gene>
<dbReference type="Pfam" id="PF13411">
    <property type="entry name" value="MerR_1"/>
    <property type="match status" value="1"/>
</dbReference>
<dbReference type="SMART" id="SM00422">
    <property type="entry name" value="HTH_MERR"/>
    <property type="match status" value="1"/>
</dbReference>
<dbReference type="SUPFAM" id="SSF89082">
    <property type="entry name" value="Antibiotic binding domain of TipA-like multidrug resistance regulators"/>
    <property type="match status" value="1"/>
</dbReference>
<accession>A0ABU0WVR2</accession>
<evidence type="ECO:0000313" key="5">
    <source>
        <dbReference type="EMBL" id="MDQ2583951.1"/>
    </source>
</evidence>
<dbReference type="Gene3D" id="1.10.1660.10">
    <property type="match status" value="1"/>
</dbReference>
<feature type="compositionally biased region" description="Low complexity" evidence="3">
    <location>
        <begin position="285"/>
        <end position="306"/>
    </location>
</feature>
<dbReference type="PROSITE" id="PS50937">
    <property type="entry name" value="HTH_MERR_2"/>
    <property type="match status" value="1"/>
</dbReference>
<evidence type="ECO:0000313" key="6">
    <source>
        <dbReference type="Proteomes" id="UP001225605"/>
    </source>
</evidence>
<dbReference type="Gene3D" id="1.10.1470.10">
    <property type="entry name" value="YjbJ"/>
    <property type="match status" value="1"/>
</dbReference>